<evidence type="ECO:0000256" key="2">
    <source>
        <dbReference type="SAM" id="SignalP"/>
    </source>
</evidence>
<dbReference type="OrthoDB" id="3936754at2759"/>
<organism evidence="3 4">
    <name type="scientific">Glonium stellatum</name>
    <dbReference type="NCBI Taxonomy" id="574774"/>
    <lineage>
        <taxon>Eukaryota</taxon>
        <taxon>Fungi</taxon>
        <taxon>Dikarya</taxon>
        <taxon>Ascomycota</taxon>
        <taxon>Pezizomycotina</taxon>
        <taxon>Dothideomycetes</taxon>
        <taxon>Pleosporomycetidae</taxon>
        <taxon>Gloniales</taxon>
        <taxon>Gloniaceae</taxon>
        <taxon>Glonium</taxon>
    </lineage>
</organism>
<keyword evidence="1" id="KW-0812">Transmembrane</keyword>
<sequence>MIALAFWVAYLSLASISIPATAAPARTNCRCVSIDESIPWTLSSALLDASRRNDRCSRLGPELERWRLVDPVAYQNYFADLVEKEDWATSLYDELKPLPTGVLMELASHAIINPHDPPRSAPTGGPRDRIICREEKEKEAPDPPSSGSSLFYMGIIIVAIVLACIAECINMTIS</sequence>
<evidence type="ECO:0000313" key="4">
    <source>
        <dbReference type="Proteomes" id="UP000250140"/>
    </source>
</evidence>
<reference evidence="3 4" key="1">
    <citation type="journal article" date="2016" name="Nat. Commun.">
        <title>Ectomycorrhizal ecology is imprinted in the genome of the dominant symbiotic fungus Cenococcum geophilum.</title>
        <authorList>
            <consortium name="DOE Joint Genome Institute"/>
            <person name="Peter M."/>
            <person name="Kohler A."/>
            <person name="Ohm R.A."/>
            <person name="Kuo A."/>
            <person name="Krutzmann J."/>
            <person name="Morin E."/>
            <person name="Arend M."/>
            <person name="Barry K.W."/>
            <person name="Binder M."/>
            <person name="Choi C."/>
            <person name="Clum A."/>
            <person name="Copeland A."/>
            <person name="Grisel N."/>
            <person name="Haridas S."/>
            <person name="Kipfer T."/>
            <person name="LaButti K."/>
            <person name="Lindquist E."/>
            <person name="Lipzen A."/>
            <person name="Maire R."/>
            <person name="Meier B."/>
            <person name="Mihaltcheva S."/>
            <person name="Molinier V."/>
            <person name="Murat C."/>
            <person name="Poggeler S."/>
            <person name="Quandt C.A."/>
            <person name="Sperisen C."/>
            <person name="Tritt A."/>
            <person name="Tisserant E."/>
            <person name="Crous P.W."/>
            <person name="Henrissat B."/>
            <person name="Nehls U."/>
            <person name="Egli S."/>
            <person name="Spatafora J.W."/>
            <person name="Grigoriev I.V."/>
            <person name="Martin F.M."/>
        </authorList>
    </citation>
    <scope>NUCLEOTIDE SEQUENCE [LARGE SCALE GENOMIC DNA]</scope>
    <source>
        <strain evidence="3 4">CBS 207.34</strain>
    </source>
</reference>
<protein>
    <submittedName>
        <fullName evidence="3">Uncharacterized protein</fullName>
    </submittedName>
</protein>
<keyword evidence="4" id="KW-1185">Reference proteome</keyword>
<dbReference type="Proteomes" id="UP000250140">
    <property type="component" value="Unassembled WGS sequence"/>
</dbReference>
<feature type="transmembrane region" description="Helical" evidence="1">
    <location>
        <begin position="150"/>
        <end position="169"/>
    </location>
</feature>
<feature type="signal peptide" evidence="2">
    <location>
        <begin position="1"/>
        <end position="22"/>
    </location>
</feature>
<dbReference type="AlphaFoldDB" id="A0A8E2F4I8"/>
<evidence type="ECO:0000313" key="3">
    <source>
        <dbReference type="EMBL" id="OCL10299.1"/>
    </source>
</evidence>
<dbReference type="EMBL" id="KV749269">
    <property type="protein sequence ID" value="OCL10299.1"/>
    <property type="molecule type" value="Genomic_DNA"/>
</dbReference>
<accession>A0A8E2F4I8</accession>
<name>A0A8E2F4I8_9PEZI</name>
<keyword evidence="1" id="KW-1133">Transmembrane helix</keyword>
<gene>
    <name evidence="3" type="ORF">AOQ84DRAFT_772</name>
</gene>
<feature type="chain" id="PRO_5034140951" evidence="2">
    <location>
        <begin position="23"/>
        <end position="174"/>
    </location>
</feature>
<keyword evidence="2" id="KW-0732">Signal</keyword>
<keyword evidence="1" id="KW-0472">Membrane</keyword>
<evidence type="ECO:0000256" key="1">
    <source>
        <dbReference type="SAM" id="Phobius"/>
    </source>
</evidence>
<proteinExistence type="predicted"/>